<feature type="region of interest" description="Disordered" evidence="1">
    <location>
        <begin position="109"/>
        <end position="129"/>
    </location>
</feature>
<feature type="compositionally biased region" description="Basic residues" evidence="1">
    <location>
        <begin position="73"/>
        <end position="83"/>
    </location>
</feature>
<name>A0A9Q0F6Q7_9ROSI</name>
<dbReference type="AlphaFoldDB" id="A0A9Q0F6Q7"/>
<evidence type="ECO:0000256" key="1">
    <source>
        <dbReference type="SAM" id="MobiDB-lite"/>
    </source>
</evidence>
<gene>
    <name evidence="2" type="ORF">Tsubulata_022557</name>
</gene>
<feature type="non-terminal residue" evidence="2">
    <location>
        <position position="1"/>
    </location>
</feature>
<feature type="compositionally biased region" description="Basic and acidic residues" evidence="1">
    <location>
        <begin position="58"/>
        <end position="72"/>
    </location>
</feature>
<proteinExistence type="predicted"/>
<dbReference type="EMBL" id="JAKUCV010006986">
    <property type="protein sequence ID" value="KAJ4825185.1"/>
    <property type="molecule type" value="Genomic_DNA"/>
</dbReference>
<accession>A0A9Q0F6Q7</accession>
<organism evidence="2 3">
    <name type="scientific">Turnera subulata</name>
    <dbReference type="NCBI Taxonomy" id="218843"/>
    <lineage>
        <taxon>Eukaryota</taxon>
        <taxon>Viridiplantae</taxon>
        <taxon>Streptophyta</taxon>
        <taxon>Embryophyta</taxon>
        <taxon>Tracheophyta</taxon>
        <taxon>Spermatophyta</taxon>
        <taxon>Magnoliopsida</taxon>
        <taxon>eudicotyledons</taxon>
        <taxon>Gunneridae</taxon>
        <taxon>Pentapetalae</taxon>
        <taxon>rosids</taxon>
        <taxon>fabids</taxon>
        <taxon>Malpighiales</taxon>
        <taxon>Passifloraceae</taxon>
        <taxon>Turnera</taxon>
    </lineage>
</organism>
<comment type="caution">
    <text evidence="2">The sequence shown here is derived from an EMBL/GenBank/DDBJ whole genome shotgun (WGS) entry which is preliminary data.</text>
</comment>
<reference evidence="2" key="2">
    <citation type="journal article" date="2023" name="Plants (Basel)">
        <title>Annotation of the Turnera subulata (Passifloraceae) Draft Genome Reveals the S-Locus Evolved after the Divergence of Turneroideae from Passifloroideae in a Stepwise Manner.</title>
        <authorList>
            <person name="Henning P.M."/>
            <person name="Roalson E.H."/>
            <person name="Mir W."/>
            <person name="McCubbin A.G."/>
            <person name="Shore J.S."/>
        </authorList>
    </citation>
    <scope>NUCLEOTIDE SEQUENCE</scope>
    <source>
        <strain evidence="2">F60SS</strain>
    </source>
</reference>
<reference evidence="2" key="1">
    <citation type="submission" date="2022-02" db="EMBL/GenBank/DDBJ databases">
        <authorList>
            <person name="Henning P.M."/>
            <person name="McCubbin A.G."/>
            <person name="Shore J.S."/>
        </authorList>
    </citation>
    <scope>NUCLEOTIDE SEQUENCE</scope>
    <source>
        <strain evidence="2">F60SS</strain>
        <tissue evidence="2">Leaves</tissue>
    </source>
</reference>
<keyword evidence="3" id="KW-1185">Reference proteome</keyword>
<sequence length="129" mass="15124">ERREIQARDLILCWELCCDCPKNSSVKLHGRNGIRNSEQNLQLAQIRISRPSAQPGPRESHPEAHILSDYQRKSRRRRVHRGTTRPQRDHPVSHLAYRWLDQAPPLRSWWLPHSPPSKRQPPDQQVGDP</sequence>
<dbReference type="Proteomes" id="UP001141552">
    <property type="component" value="Unassembled WGS sequence"/>
</dbReference>
<evidence type="ECO:0000313" key="3">
    <source>
        <dbReference type="Proteomes" id="UP001141552"/>
    </source>
</evidence>
<protein>
    <submittedName>
        <fullName evidence="2">Uncharacterized protein</fullName>
    </submittedName>
</protein>
<evidence type="ECO:0000313" key="2">
    <source>
        <dbReference type="EMBL" id="KAJ4825185.1"/>
    </source>
</evidence>
<feature type="region of interest" description="Disordered" evidence="1">
    <location>
        <begin position="47"/>
        <end position="96"/>
    </location>
</feature>